<organism evidence="4 5">
    <name type="scientific">Nocardioides kribbensis</name>
    <dbReference type="NCBI Taxonomy" id="305517"/>
    <lineage>
        <taxon>Bacteria</taxon>
        <taxon>Bacillati</taxon>
        <taxon>Actinomycetota</taxon>
        <taxon>Actinomycetes</taxon>
        <taxon>Propionibacteriales</taxon>
        <taxon>Nocardioidaceae</taxon>
        <taxon>Nocardioides</taxon>
    </lineage>
</organism>
<feature type="region of interest" description="Disordered" evidence="2">
    <location>
        <begin position="500"/>
        <end position="526"/>
    </location>
</feature>
<sequence length="582" mass="61769">MVVWCPDWSVVAGLAEARRSRHLPAAVLAAGAVEVCNGPARDSGVRRGQRKRDAQARCPELLLLETGPERDARHFEPVLAAVEELRPGVSPMRPGLLAVRAPGRYFGGEEHAAALVAQTLVDAGVWDCRIGVADDVFTAEQAARTAAVQAAVVVPPGGSADFLRGLPVRVLESDGQAGREVASLVGRLGLGTLGDLAGLPLASVQDRFGRYGAELWHRVRGAGRSVLGERTPPPDLDVEVVFEPPLESVEAVCFSVRTTAERLVSGLASRQLVATEVRVEAESEGVVVSSRAWLHPRCFTARDLVDRVHWQLQGEGGSLRSRHDAGVVRAPVERVRFVPETVEPAAAHAETLWGGGSDELVERGVARVQAMIGFESVLRPVLQGGRSPAERQASVPWGERPTGLRPLDRPWPTRVPGPPPVRVFSPPRVAEVVDGTGHPVAVSERGAVSADPRRFRFGAALLVAAPGSAGVPQAGGRAGAQEGLWALEDTAQVVARTTGRPQVGAGAHPPSGAPGAPGRPGERPWQPVASWAGPWPVDEEWWVETAPADGSRAARFQVVGVDGRAWLLRWSTAGWTLEAGYD</sequence>
<gene>
    <name evidence="4" type="ORF">V6R90_02310</name>
</gene>
<dbReference type="PANTHER" id="PTHR35369">
    <property type="entry name" value="BLR3025 PROTEIN-RELATED"/>
    <property type="match status" value="1"/>
</dbReference>
<dbReference type="Proteomes" id="UP001482520">
    <property type="component" value="Unassembled WGS sequence"/>
</dbReference>
<protein>
    <submittedName>
        <fullName evidence="4">DNA polymerase Y family protein</fullName>
    </submittedName>
</protein>
<proteinExistence type="predicted"/>
<evidence type="ECO:0000313" key="5">
    <source>
        <dbReference type="Proteomes" id="UP001482520"/>
    </source>
</evidence>
<accession>A0ABV1NUA7</accession>
<reference evidence="4 5" key="1">
    <citation type="submission" date="2024-02" db="EMBL/GenBank/DDBJ databases">
        <title>Full genome sequence of Nocardioides kribbensis.</title>
        <authorList>
            <person name="Poletto B.L."/>
            <person name="Silva G."/>
            <person name="Galante D."/>
            <person name="Campos K.R."/>
            <person name="Santos M.B.N."/>
            <person name="Sacchi C.T."/>
        </authorList>
    </citation>
    <scope>NUCLEOTIDE SEQUENCE [LARGE SCALE GENOMIC DNA]</scope>
    <source>
        <strain evidence="4 5">O4R</strain>
    </source>
</reference>
<dbReference type="RefSeq" id="WP_349803846.1">
    <property type="nucleotide sequence ID" value="NZ_JBEGDP010000002.1"/>
</dbReference>
<evidence type="ECO:0000256" key="1">
    <source>
        <dbReference type="ARBA" id="ARBA00022763"/>
    </source>
</evidence>
<dbReference type="SUPFAM" id="SSF56672">
    <property type="entry name" value="DNA/RNA polymerases"/>
    <property type="match status" value="1"/>
</dbReference>
<comment type="caution">
    <text evidence="4">The sequence shown here is derived from an EMBL/GenBank/DDBJ whole genome shotgun (WGS) entry which is preliminary data.</text>
</comment>
<dbReference type="PROSITE" id="PS50173">
    <property type="entry name" value="UMUC"/>
    <property type="match status" value="1"/>
</dbReference>
<feature type="domain" description="UmuC" evidence="3">
    <location>
        <begin position="21"/>
        <end position="175"/>
    </location>
</feature>
<feature type="compositionally biased region" description="Low complexity" evidence="2">
    <location>
        <begin position="504"/>
        <end position="516"/>
    </location>
</feature>
<dbReference type="CDD" id="cd03468">
    <property type="entry name" value="PolY_like"/>
    <property type="match status" value="1"/>
</dbReference>
<dbReference type="Gene3D" id="1.10.150.20">
    <property type="entry name" value="5' to 3' exonuclease, C-terminal subdomain"/>
    <property type="match status" value="1"/>
</dbReference>
<name>A0ABV1NUA7_9ACTN</name>
<dbReference type="InterPro" id="IPR001126">
    <property type="entry name" value="UmuC"/>
</dbReference>
<dbReference type="Gene3D" id="3.40.1170.60">
    <property type="match status" value="1"/>
</dbReference>
<feature type="region of interest" description="Disordered" evidence="2">
    <location>
        <begin position="385"/>
        <end position="419"/>
    </location>
</feature>
<evidence type="ECO:0000256" key="2">
    <source>
        <dbReference type="SAM" id="MobiDB-lite"/>
    </source>
</evidence>
<dbReference type="PANTHER" id="PTHR35369:SF2">
    <property type="entry name" value="BLR3025 PROTEIN"/>
    <property type="match status" value="1"/>
</dbReference>
<evidence type="ECO:0000259" key="3">
    <source>
        <dbReference type="PROSITE" id="PS50173"/>
    </source>
</evidence>
<evidence type="ECO:0000313" key="4">
    <source>
        <dbReference type="EMBL" id="MEQ7846096.1"/>
    </source>
</evidence>
<keyword evidence="5" id="KW-1185">Reference proteome</keyword>
<dbReference type="InterPro" id="IPR050356">
    <property type="entry name" value="SulA_CellDiv_inhibitor"/>
</dbReference>
<dbReference type="Pfam" id="PF00817">
    <property type="entry name" value="IMS"/>
    <property type="match status" value="1"/>
</dbReference>
<dbReference type="EMBL" id="JBEGDP010000002">
    <property type="protein sequence ID" value="MEQ7846096.1"/>
    <property type="molecule type" value="Genomic_DNA"/>
</dbReference>
<dbReference type="InterPro" id="IPR043502">
    <property type="entry name" value="DNA/RNA_pol_sf"/>
</dbReference>
<keyword evidence="1" id="KW-0227">DNA damage</keyword>